<protein>
    <recommendedName>
        <fullName evidence="8">Protein kinase domain-containing protein</fullName>
    </recommendedName>
</protein>
<dbReference type="SMART" id="SM00220">
    <property type="entry name" value="S_TKc"/>
    <property type="match status" value="1"/>
</dbReference>
<dbReference type="InterPro" id="IPR008271">
    <property type="entry name" value="Ser/Thr_kinase_AS"/>
</dbReference>
<evidence type="ECO:0000256" key="7">
    <source>
        <dbReference type="SAM" id="MobiDB-lite"/>
    </source>
</evidence>
<feature type="domain" description="Protein kinase" evidence="8">
    <location>
        <begin position="1098"/>
        <end position="1363"/>
    </location>
</feature>
<dbReference type="Proteomes" id="UP000835052">
    <property type="component" value="Unassembled WGS sequence"/>
</dbReference>
<evidence type="ECO:0000256" key="1">
    <source>
        <dbReference type="ARBA" id="ARBA00006529"/>
    </source>
</evidence>
<dbReference type="InterPro" id="IPR000719">
    <property type="entry name" value="Prot_kinase_dom"/>
</dbReference>
<feature type="region of interest" description="Disordered" evidence="7">
    <location>
        <begin position="20"/>
        <end position="95"/>
    </location>
</feature>
<dbReference type="SUPFAM" id="SSF56112">
    <property type="entry name" value="Protein kinase-like (PK-like)"/>
    <property type="match status" value="1"/>
</dbReference>
<organism evidence="9 10">
    <name type="scientific">Caenorhabditis auriculariae</name>
    <dbReference type="NCBI Taxonomy" id="2777116"/>
    <lineage>
        <taxon>Eukaryota</taxon>
        <taxon>Metazoa</taxon>
        <taxon>Ecdysozoa</taxon>
        <taxon>Nematoda</taxon>
        <taxon>Chromadorea</taxon>
        <taxon>Rhabditida</taxon>
        <taxon>Rhabditina</taxon>
        <taxon>Rhabditomorpha</taxon>
        <taxon>Rhabditoidea</taxon>
        <taxon>Rhabditidae</taxon>
        <taxon>Peloderinae</taxon>
        <taxon>Caenorhabditis</taxon>
    </lineage>
</organism>
<dbReference type="GO" id="GO:0004674">
    <property type="term" value="F:protein serine/threonine kinase activity"/>
    <property type="evidence" value="ECO:0007669"/>
    <property type="project" value="UniProtKB-KW"/>
</dbReference>
<evidence type="ECO:0000256" key="4">
    <source>
        <dbReference type="ARBA" id="ARBA00022741"/>
    </source>
</evidence>
<dbReference type="Pfam" id="PF00069">
    <property type="entry name" value="Pkinase"/>
    <property type="match status" value="1"/>
</dbReference>
<dbReference type="OrthoDB" id="1043025at2759"/>
<evidence type="ECO:0000256" key="5">
    <source>
        <dbReference type="ARBA" id="ARBA00022777"/>
    </source>
</evidence>
<feature type="region of interest" description="Disordered" evidence="7">
    <location>
        <begin position="116"/>
        <end position="144"/>
    </location>
</feature>
<evidence type="ECO:0000256" key="2">
    <source>
        <dbReference type="ARBA" id="ARBA00022527"/>
    </source>
</evidence>
<dbReference type="PANTHER" id="PTHR48016">
    <property type="entry name" value="MAP KINASE KINASE KINASE SSK2-RELATED-RELATED"/>
    <property type="match status" value="1"/>
</dbReference>
<keyword evidence="5" id="KW-0418">Kinase</keyword>
<dbReference type="InterPro" id="IPR045801">
    <property type="entry name" value="MEKK4_N"/>
</dbReference>
<dbReference type="Pfam" id="PF19431">
    <property type="entry name" value="MEKK4_N"/>
    <property type="match status" value="1"/>
</dbReference>
<dbReference type="PROSITE" id="PS00108">
    <property type="entry name" value="PROTEIN_KINASE_ST"/>
    <property type="match status" value="1"/>
</dbReference>
<keyword evidence="10" id="KW-1185">Reference proteome</keyword>
<keyword evidence="3" id="KW-0808">Transferase</keyword>
<evidence type="ECO:0000256" key="3">
    <source>
        <dbReference type="ARBA" id="ARBA00022679"/>
    </source>
</evidence>
<evidence type="ECO:0000256" key="6">
    <source>
        <dbReference type="ARBA" id="ARBA00022840"/>
    </source>
</evidence>
<evidence type="ECO:0000313" key="9">
    <source>
        <dbReference type="EMBL" id="CAD6197746.1"/>
    </source>
</evidence>
<reference evidence="9" key="1">
    <citation type="submission" date="2020-10" db="EMBL/GenBank/DDBJ databases">
        <authorList>
            <person name="Kikuchi T."/>
        </authorList>
    </citation>
    <scope>NUCLEOTIDE SEQUENCE</scope>
    <source>
        <strain evidence="9">NKZ352</strain>
    </source>
</reference>
<name>A0A8S1HMS7_9PELO</name>
<dbReference type="EMBL" id="CAJGYM010000103">
    <property type="protein sequence ID" value="CAD6197746.1"/>
    <property type="molecule type" value="Genomic_DNA"/>
</dbReference>
<dbReference type="Gene3D" id="1.10.510.10">
    <property type="entry name" value="Transferase(Phosphotransferase) domain 1"/>
    <property type="match status" value="1"/>
</dbReference>
<sequence length="1390" mass="158851">MSKGALKLIHIKRSQSYNEIDGLEEPYIVQDQPPSGSGSRKGSFASIRQKKAPRAYTGRHSYGYVSKIKRKKSKTERDREYDYGDYENNDDDEGYVASPNSTYRCIPTLERSEHSSEACLSTTSSASRINSASTSNEAPESPTQSLFSKLAITDRKSLHNDLSHFMKKAEAKDAVQIGRRNVDCQRNGQSVRFTIGGKDAKKYKFENVLWLVLQAYFSGRDVCDGQDPWLAEDSKICKERQSKELILDEISEFSFEKICHLVQNDSNEDADKQARSKRMSITPDYSKNLVEAKKKVEQLLKEFDAYASLFPHSAAMWDDVVQRRGFAFRTTVDERVTALRTWINTLHDLNEKIESLGVLFEVATLNDGRSKWLKPLSEDNQVQNLDDAKHVFETYVKRSLNMKGMKRVLTRVEALIETTVVKSAILMQRPPKNYAAAAIASKSVLKLSETMKERFGEMAASSARFSLPLSRSLKLPHLEPLFFFVLGVPMQLVSQWLTIRSEAAQEYSQMDELTLEALMEDSRDCVEEAVRIKRNYVDMLQSMCHRCALPVFLYPIQFNNDVLDVFKKYVHYVRCWCACDAVVNNDPSRLFMRLENEWNAALTCARFIRSGVDTLCSTICDIITTLLEKIVVDYAEDKTDEIKLSFLDTDSSDDDEGRGTVFSCRSTKIMDTKRTCFMTSIYQLVREIKERECRILCFFRSAVQELHDAVGCDTADGVEILKAVNCLSPDHCLIDLESDDAMADGDAVYLAVTLFVDTATADRAGVEECLLAMSEGRHIEGDSHIIVVPDMSHKIRNEWAGRKVKVTIDEEKRICYTYLRRDAVCVLGDYDLTGKHASYFKTIAPSCSSNDLIDKRLQGLVGDTLIPHLDFIHKWVDIYFDKLNNAQTVAFFNSKLTALFITMDQEFLIGYQLHRDVSRLVSDAYMWIYGKVVLERSLKLVSMWTDFVSRKNMQPTHSVPMWAVPAFTFMQTLSECKWTSPEIMTDEQYAEFSRCFNECRNRLVARNRDSVSFLTGSKQVKTKYRSRASLSKPSSPITGAPKTRVQCQKEAAEELDRVIEEKQKDALRLGRVLNQKNHKFRLSTETTEVHRKKATFEWVLNELIAAGSFGKVYRAFTFEASGRRRLVAAKMIPAQRNVIKFIEAEIDILRTLQHPNLVKYYDFEVGETDVVIFMELCSEGTLERICREGMDLKLVRRYTNSLLNAVQYLHDMKIVHRDIKPANVFLDRHCVLKLGDFGCSSRLADTHTVFGEFNEFIGTPQYMAPEVFSNGNAREDGRYQGYGRMADIWSVGCVVLQMLTGHVPWPGMDKYQMTWQMCEKKLKPTFPSIASNRKDVAEFLDMCFVYDPRERPGADVLLQTPFANVSVKQDHEDTDSSTDHFEIIRFPPTQ</sequence>
<dbReference type="InterPro" id="IPR011009">
    <property type="entry name" value="Kinase-like_dom_sf"/>
</dbReference>
<dbReference type="GO" id="GO:0005524">
    <property type="term" value="F:ATP binding"/>
    <property type="evidence" value="ECO:0007669"/>
    <property type="project" value="UniProtKB-KW"/>
</dbReference>
<dbReference type="PROSITE" id="PS50011">
    <property type="entry name" value="PROTEIN_KINASE_DOM"/>
    <property type="match status" value="1"/>
</dbReference>
<evidence type="ECO:0000313" key="10">
    <source>
        <dbReference type="Proteomes" id="UP000835052"/>
    </source>
</evidence>
<comment type="similarity">
    <text evidence="1">Belongs to the protein kinase superfamily. STE Ser/Thr protein kinase family. MAP kinase kinase kinase subfamily.</text>
</comment>
<dbReference type="InterPro" id="IPR050538">
    <property type="entry name" value="MAP_kinase_kinase_kinase"/>
</dbReference>
<feature type="compositionally biased region" description="Acidic residues" evidence="7">
    <location>
        <begin position="83"/>
        <end position="94"/>
    </location>
</feature>
<proteinExistence type="inferred from homology"/>
<gene>
    <name evidence="9" type="ORF">CAUJ_LOCUS13655</name>
</gene>
<dbReference type="GO" id="GO:0000165">
    <property type="term" value="P:MAPK cascade"/>
    <property type="evidence" value="ECO:0007669"/>
    <property type="project" value="InterPro"/>
</dbReference>
<keyword evidence="4" id="KW-0547">Nucleotide-binding</keyword>
<evidence type="ECO:0000259" key="8">
    <source>
        <dbReference type="PROSITE" id="PS50011"/>
    </source>
</evidence>
<accession>A0A8S1HMS7</accession>
<feature type="compositionally biased region" description="Low complexity" evidence="7">
    <location>
        <begin position="121"/>
        <end position="136"/>
    </location>
</feature>
<keyword evidence="6" id="KW-0067">ATP-binding</keyword>
<comment type="caution">
    <text evidence="9">The sequence shown here is derived from an EMBL/GenBank/DDBJ whole genome shotgun (WGS) entry which is preliminary data.</text>
</comment>
<dbReference type="PANTHER" id="PTHR48016:SF32">
    <property type="entry name" value="MITOGEN-ACTIVATED PROTEIN KINASE KINASE KINASE 4"/>
    <property type="match status" value="1"/>
</dbReference>
<keyword evidence="2" id="KW-0723">Serine/threonine-protein kinase</keyword>